<dbReference type="KEGG" id="sbae:DSM104329_03636"/>
<dbReference type="Pfam" id="PF08669">
    <property type="entry name" value="GCV_T_C"/>
    <property type="match status" value="1"/>
</dbReference>
<keyword evidence="11" id="KW-1185">Reference proteome</keyword>
<feature type="domain" description="Aminomethyltransferase C-terminal" evidence="9">
    <location>
        <begin position="259"/>
        <end position="329"/>
    </location>
</feature>
<dbReference type="PANTHER" id="PTHR43757">
    <property type="entry name" value="AMINOMETHYLTRANSFERASE"/>
    <property type="match status" value="1"/>
</dbReference>
<evidence type="ECO:0000313" key="11">
    <source>
        <dbReference type="Proteomes" id="UP001162834"/>
    </source>
</evidence>
<accession>A0A9E6Y0K5</accession>
<dbReference type="FunFam" id="3.30.70.1400:FF:000001">
    <property type="entry name" value="Aminomethyltransferase"/>
    <property type="match status" value="1"/>
</dbReference>
<dbReference type="SUPFAM" id="SSF103025">
    <property type="entry name" value="Folate-binding domain"/>
    <property type="match status" value="1"/>
</dbReference>
<dbReference type="PIRSF" id="PIRSF006487">
    <property type="entry name" value="GcvT"/>
    <property type="match status" value="1"/>
</dbReference>
<name>A0A9E6Y0K5_9ACTN</name>
<evidence type="ECO:0000256" key="3">
    <source>
        <dbReference type="ARBA" id="ARBA00022576"/>
    </source>
</evidence>
<evidence type="ECO:0000256" key="1">
    <source>
        <dbReference type="ARBA" id="ARBA00008609"/>
    </source>
</evidence>
<reference evidence="10" key="1">
    <citation type="journal article" date="2022" name="Int. J. Syst. Evol. Microbiol.">
        <title>Pseudomonas aegrilactucae sp. nov. and Pseudomonas morbosilactucae sp. nov., pathogens causing bacterial rot of lettuce in Japan.</title>
        <authorList>
            <person name="Sawada H."/>
            <person name="Fujikawa T."/>
            <person name="Satou M."/>
        </authorList>
    </citation>
    <scope>NUCLEOTIDE SEQUENCE</scope>
    <source>
        <strain evidence="10">0166_1</strain>
    </source>
</reference>
<dbReference type="GO" id="GO:0004047">
    <property type="term" value="F:aminomethyltransferase activity"/>
    <property type="evidence" value="ECO:0007669"/>
    <property type="project" value="UniProtKB-EC"/>
</dbReference>
<dbReference type="Proteomes" id="UP001162834">
    <property type="component" value="Chromosome"/>
</dbReference>
<evidence type="ECO:0000256" key="7">
    <source>
        <dbReference type="PIRSR" id="PIRSR006487-1"/>
    </source>
</evidence>
<dbReference type="EC" id="2.1.2.10" evidence="2"/>
<keyword evidence="3" id="KW-0032">Aminotransferase</keyword>
<dbReference type="NCBIfam" id="NF001567">
    <property type="entry name" value="PRK00389.1"/>
    <property type="match status" value="1"/>
</dbReference>
<feature type="binding site" evidence="7">
    <location>
        <position position="177"/>
    </location>
    <ligand>
        <name>substrate</name>
    </ligand>
</feature>
<dbReference type="InterPro" id="IPR006222">
    <property type="entry name" value="GCVT_N"/>
</dbReference>
<evidence type="ECO:0000256" key="2">
    <source>
        <dbReference type="ARBA" id="ARBA00012616"/>
    </source>
</evidence>
<sequence length="339" mass="35199">MAPFTGWSLPIEYAGIRHEHLAVRRSAGAFDVSHMGQIETRGPGATALLQRLLSNDVDTVAVGGAQYALLCRPDGGIIDDLVSYRLEPDRWLTVTNASNHRVDLAWFRDHAGGFDADVVDRAGDFAMIAVQGPSARTIVASIAGGALPERFRAGSLPVAGADALVCGTGYTGEDGVEILCAPAEVGAVWRAVLAQGAVPCGLGARDTLRIEACFPLYGNDLSTDRDPIAAGLGWCCAEATGFIGSDAVGLARVRGPSERLVPFVVDGPGIPRAGNEVVDGGVVTSGTLSPCLGRGAGLAYVPTDAASPGSELVIDVRGRLRRATVVTKPIHLRRKPADG</sequence>
<dbReference type="InterPro" id="IPR013977">
    <property type="entry name" value="GcvT_C"/>
</dbReference>
<dbReference type="Pfam" id="PF01571">
    <property type="entry name" value="GCV_T"/>
    <property type="match status" value="1"/>
</dbReference>
<dbReference type="GO" id="GO:0008483">
    <property type="term" value="F:transaminase activity"/>
    <property type="evidence" value="ECO:0007669"/>
    <property type="project" value="UniProtKB-KW"/>
</dbReference>
<evidence type="ECO:0000259" key="9">
    <source>
        <dbReference type="Pfam" id="PF08669"/>
    </source>
</evidence>
<evidence type="ECO:0000256" key="4">
    <source>
        <dbReference type="ARBA" id="ARBA00022679"/>
    </source>
</evidence>
<dbReference type="GO" id="GO:0005829">
    <property type="term" value="C:cytosol"/>
    <property type="evidence" value="ECO:0007669"/>
    <property type="project" value="TreeGrafter"/>
</dbReference>
<dbReference type="InterPro" id="IPR027266">
    <property type="entry name" value="TrmE/GcvT-like"/>
</dbReference>
<dbReference type="NCBIfam" id="TIGR00528">
    <property type="entry name" value="gcvT"/>
    <property type="match status" value="1"/>
</dbReference>
<dbReference type="InterPro" id="IPR028896">
    <property type="entry name" value="GcvT/YgfZ/DmdA"/>
</dbReference>
<keyword evidence="4 10" id="KW-0808">Transferase</keyword>
<gene>
    <name evidence="10" type="primary">gcvT_5</name>
    <name evidence="10" type="ORF">DSM104329_03636</name>
</gene>
<dbReference type="SUPFAM" id="SSF101790">
    <property type="entry name" value="Aminomethyltransferase beta-barrel domain"/>
    <property type="match status" value="1"/>
</dbReference>
<dbReference type="GO" id="GO:0005960">
    <property type="term" value="C:glycine cleavage complex"/>
    <property type="evidence" value="ECO:0007669"/>
    <property type="project" value="InterPro"/>
</dbReference>
<evidence type="ECO:0000256" key="5">
    <source>
        <dbReference type="ARBA" id="ARBA00031395"/>
    </source>
</evidence>
<evidence type="ECO:0000259" key="8">
    <source>
        <dbReference type="Pfam" id="PF01571"/>
    </source>
</evidence>
<comment type="catalytic activity">
    <reaction evidence="6">
        <text>N(6)-[(R)-S(8)-aminomethyldihydrolipoyl]-L-lysyl-[protein] + (6S)-5,6,7,8-tetrahydrofolate = N(6)-[(R)-dihydrolipoyl]-L-lysyl-[protein] + (6R)-5,10-methylene-5,6,7,8-tetrahydrofolate + NH4(+)</text>
        <dbReference type="Rhea" id="RHEA:16945"/>
        <dbReference type="Rhea" id="RHEA-COMP:10475"/>
        <dbReference type="Rhea" id="RHEA-COMP:10492"/>
        <dbReference type="ChEBI" id="CHEBI:15636"/>
        <dbReference type="ChEBI" id="CHEBI:28938"/>
        <dbReference type="ChEBI" id="CHEBI:57453"/>
        <dbReference type="ChEBI" id="CHEBI:83100"/>
        <dbReference type="ChEBI" id="CHEBI:83143"/>
        <dbReference type="EC" id="2.1.2.10"/>
    </reaction>
</comment>
<protein>
    <recommendedName>
        <fullName evidence="2">aminomethyltransferase</fullName>
        <ecNumber evidence="2">2.1.2.10</ecNumber>
    </recommendedName>
    <alternativeName>
        <fullName evidence="5">Glycine cleavage system T protein</fullName>
    </alternativeName>
</protein>
<dbReference type="InterPro" id="IPR006223">
    <property type="entry name" value="GcvT"/>
</dbReference>
<dbReference type="EMBL" id="CP087164">
    <property type="protein sequence ID" value="UGS37221.1"/>
    <property type="molecule type" value="Genomic_DNA"/>
</dbReference>
<dbReference type="InterPro" id="IPR029043">
    <property type="entry name" value="GcvT/YgfZ_C"/>
</dbReference>
<dbReference type="Gene3D" id="3.30.1360.120">
    <property type="entry name" value="Probable tRNA modification gtpase trme, domain 1"/>
    <property type="match status" value="1"/>
</dbReference>
<dbReference type="GO" id="GO:0006546">
    <property type="term" value="P:glycine catabolic process"/>
    <property type="evidence" value="ECO:0007669"/>
    <property type="project" value="InterPro"/>
</dbReference>
<feature type="domain" description="GCVT N-terminal" evidence="8">
    <location>
        <begin position="1"/>
        <end position="237"/>
    </location>
</feature>
<dbReference type="AlphaFoldDB" id="A0A9E6Y0K5"/>
<evidence type="ECO:0000313" key="10">
    <source>
        <dbReference type="EMBL" id="UGS37221.1"/>
    </source>
</evidence>
<proteinExistence type="inferred from homology"/>
<evidence type="ECO:0000256" key="6">
    <source>
        <dbReference type="ARBA" id="ARBA00047665"/>
    </source>
</evidence>
<comment type="similarity">
    <text evidence="1">Belongs to the GcvT family.</text>
</comment>
<dbReference type="PANTHER" id="PTHR43757:SF2">
    <property type="entry name" value="AMINOMETHYLTRANSFERASE, MITOCHONDRIAL"/>
    <property type="match status" value="1"/>
</dbReference>
<organism evidence="10 11">
    <name type="scientific">Capillimicrobium parvum</name>
    <dbReference type="NCBI Taxonomy" id="2884022"/>
    <lineage>
        <taxon>Bacteria</taxon>
        <taxon>Bacillati</taxon>
        <taxon>Actinomycetota</taxon>
        <taxon>Thermoleophilia</taxon>
        <taxon>Solirubrobacterales</taxon>
        <taxon>Capillimicrobiaceae</taxon>
        <taxon>Capillimicrobium</taxon>
    </lineage>
</organism>